<feature type="transmembrane region" description="Helical" evidence="8">
    <location>
        <begin position="423"/>
        <end position="444"/>
    </location>
</feature>
<dbReference type="GO" id="GO:0005886">
    <property type="term" value="C:plasma membrane"/>
    <property type="evidence" value="ECO:0007669"/>
    <property type="project" value="EnsemblFungi"/>
</dbReference>
<feature type="transmembrane region" description="Helical" evidence="8">
    <location>
        <begin position="396"/>
        <end position="417"/>
    </location>
</feature>
<feature type="transmembrane region" description="Helical" evidence="8">
    <location>
        <begin position="456"/>
        <end position="480"/>
    </location>
</feature>
<evidence type="ECO:0000313" key="9">
    <source>
        <dbReference type="EMBL" id="EPX72847.1"/>
    </source>
</evidence>
<dbReference type="OrthoDB" id="5298304at2759"/>
<dbReference type="GO" id="GO:1901604">
    <property type="term" value="F:dethiobiotin transmembrane transporter activity"/>
    <property type="evidence" value="ECO:0007669"/>
    <property type="project" value="EnsemblFungi"/>
</dbReference>
<reference evidence="9 10" key="1">
    <citation type="journal article" date="2011" name="Science">
        <title>Comparative functional genomics of the fission yeasts.</title>
        <authorList>
            <person name="Rhind N."/>
            <person name="Chen Z."/>
            <person name="Yassour M."/>
            <person name="Thompson D.A."/>
            <person name="Haas B.J."/>
            <person name="Habib N."/>
            <person name="Wapinski I."/>
            <person name="Roy S."/>
            <person name="Lin M.F."/>
            <person name="Heiman D.I."/>
            <person name="Young S.K."/>
            <person name="Furuya K."/>
            <person name="Guo Y."/>
            <person name="Pidoux A."/>
            <person name="Chen H.M."/>
            <person name="Robbertse B."/>
            <person name="Goldberg J.M."/>
            <person name="Aoki K."/>
            <person name="Bayne E.H."/>
            <person name="Berlin A.M."/>
            <person name="Desjardins C.A."/>
            <person name="Dobbs E."/>
            <person name="Dukaj L."/>
            <person name="Fan L."/>
            <person name="FitzGerald M.G."/>
            <person name="French C."/>
            <person name="Gujja S."/>
            <person name="Hansen K."/>
            <person name="Keifenheim D."/>
            <person name="Levin J.Z."/>
            <person name="Mosher R.A."/>
            <person name="Mueller C.A."/>
            <person name="Pfiffner J."/>
            <person name="Priest M."/>
            <person name="Russ C."/>
            <person name="Smialowska A."/>
            <person name="Swoboda P."/>
            <person name="Sykes S.M."/>
            <person name="Vaughn M."/>
            <person name="Vengrova S."/>
            <person name="Yoder R."/>
            <person name="Zeng Q."/>
            <person name="Allshire R."/>
            <person name="Baulcombe D."/>
            <person name="Birren B.W."/>
            <person name="Brown W."/>
            <person name="Ekwall K."/>
            <person name="Kellis M."/>
            <person name="Leatherwood J."/>
            <person name="Levin H."/>
            <person name="Margalit H."/>
            <person name="Martienssen R."/>
            <person name="Nieduszynski C.A."/>
            <person name="Spatafora J.W."/>
            <person name="Friedman N."/>
            <person name="Dalgaard J.Z."/>
            <person name="Baumann P."/>
            <person name="Niki H."/>
            <person name="Regev A."/>
            <person name="Nusbaum C."/>
        </authorList>
    </citation>
    <scope>NUCLEOTIDE SEQUENCE [LARGE SCALE GENOMIC DNA]</scope>
    <source>
        <strain evidence="10">yFS286</strain>
    </source>
</reference>
<keyword evidence="2" id="KW-0813">Transport</keyword>
<keyword evidence="3 8" id="KW-0812">Transmembrane</keyword>
<comment type="similarity">
    <text evidence="6">Belongs to the major facilitator superfamily. Allantoate permease family.</text>
</comment>
<dbReference type="RefSeq" id="XP_013018483.1">
    <property type="nucleotide sequence ID" value="XM_013163029.1"/>
</dbReference>
<evidence type="ECO:0000256" key="7">
    <source>
        <dbReference type="SAM" id="MobiDB-lite"/>
    </source>
</evidence>
<dbReference type="VEuPathDB" id="FungiDB:SOCG_00609"/>
<keyword evidence="10" id="KW-1185">Reference proteome</keyword>
<evidence type="ECO:0000256" key="8">
    <source>
        <dbReference type="SAM" id="Phobius"/>
    </source>
</evidence>
<feature type="transmembrane region" description="Helical" evidence="8">
    <location>
        <begin position="492"/>
        <end position="513"/>
    </location>
</feature>
<protein>
    <submittedName>
        <fullName evidence="9">Vitamin H transporter Vth1</fullName>
    </submittedName>
</protein>
<proteinExistence type="inferred from homology"/>
<dbReference type="GeneID" id="25029593"/>
<dbReference type="GO" id="GO:1905135">
    <property type="term" value="P:biotin import across plasma membrane"/>
    <property type="evidence" value="ECO:0007669"/>
    <property type="project" value="EnsemblFungi"/>
</dbReference>
<dbReference type="GO" id="GO:0015295">
    <property type="term" value="F:solute:proton symporter activity"/>
    <property type="evidence" value="ECO:0007669"/>
    <property type="project" value="EnsemblFungi"/>
</dbReference>
<dbReference type="InterPro" id="IPR036259">
    <property type="entry name" value="MFS_trans_sf"/>
</dbReference>
<feature type="transmembrane region" description="Helical" evidence="8">
    <location>
        <begin position="330"/>
        <end position="355"/>
    </location>
</feature>
<accession>S9PXZ8</accession>
<dbReference type="GO" id="GO:1905136">
    <property type="term" value="P:dethiobiotin import across plasma membrane"/>
    <property type="evidence" value="ECO:0007669"/>
    <property type="project" value="EnsemblFungi"/>
</dbReference>
<dbReference type="PANTHER" id="PTHR43791">
    <property type="entry name" value="PERMEASE-RELATED"/>
    <property type="match status" value="1"/>
</dbReference>
<dbReference type="EMBL" id="KE503207">
    <property type="protein sequence ID" value="EPX72847.1"/>
    <property type="molecule type" value="Genomic_DNA"/>
</dbReference>
<dbReference type="eggNOG" id="KOG2533">
    <property type="taxonomic scope" value="Eukaryota"/>
</dbReference>
<comment type="subcellular location">
    <subcellularLocation>
        <location evidence="1">Membrane</location>
        <topology evidence="1">Multi-pass membrane protein</topology>
    </subcellularLocation>
</comment>
<evidence type="ECO:0000256" key="6">
    <source>
        <dbReference type="ARBA" id="ARBA00037968"/>
    </source>
</evidence>
<feature type="compositionally biased region" description="Low complexity" evidence="7">
    <location>
        <begin position="34"/>
        <end position="45"/>
    </location>
</feature>
<feature type="transmembrane region" description="Helical" evidence="8">
    <location>
        <begin position="367"/>
        <end position="389"/>
    </location>
</feature>
<organism evidence="9 10">
    <name type="scientific">Schizosaccharomyces octosporus (strain yFS286)</name>
    <name type="common">Fission yeast</name>
    <name type="synonym">Octosporomyces octosporus</name>
    <dbReference type="NCBI Taxonomy" id="483514"/>
    <lineage>
        <taxon>Eukaryota</taxon>
        <taxon>Fungi</taxon>
        <taxon>Dikarya</taxon>
        <taxon>Ascomycota</taxon>
        <taxon>Taphrinomycotina</taxon>
        <taxon>Schizosaccharomycetes</taxon>
        <taxon>Schizosaccharomycetales</taxon>
        <taxon>Schizosaccharomycetaceae</taxon>
        <taxon>Schizosaccharomyces</taxon>
    </lineage>
</organism>
<dbReference type="Proteomes" id="UP000016088">
    <property type="component" value="Unassembled WGS sequence"/>
</dbReference>
<feature type="transmembrane region" description="Helical" evidence="8">
    <location>
        <begin position="111"/>
        <end position="129"/>
    </location>
</feature>
<dbReference type="OMA" id="AWSFYLL"/>
<dbReference type="PANTHER" id="PTHR43791:SF33">
    <property type="entry name" value="VITAMIN H TRANSPORTER 1"/>
    <property type="match status" value="1"/>
</dbReference>
<sequence>MESVSFPHDHYQEKDDKQDAFVKQFESSGNNDLEVSGQIPSSSPSGEEEFSLEEQKRLSRLRLKSDIRIIPCLWILYFLACCLRFSVSLSFTMNTKQGHSLIQTLPGYTPHLLSLGLALFYVGYVIFEVPSNLMMVFVEPSVWVARIQLTIGIVGLCHTVLGTKHGNAKAYVALRFFLGVAESGLWPGLAYYISRWYQGQHLGKRIGWYYTAAQIGAAVVSLVSAGFQKMDNTRGLYGYQWMFLVWGVVSVAQALTIPWWLPAVDSYQKNRRDILSYIPLPEWMKNMSPTRMQLFNQNEKHLHRRYMSGMNLGKQWTWVDLLKCCLDLRVWPFVLIYFGVVGVGNGIFGYCTLIIEQINPKFSSTTISLLNAPIWVCDALGIILVMPLYDRFRYRLTFLISNCLIIIAGLCVATYAHTAWSRYGGLLMIGFGLGPTVPICMAWCSEVMVVSYGDVGVAASLALVSGVGNLGSVVTTYALYSGWPADTTYHKSNEVCMGLIGLSIVCGCIVYILEKTRFGQFRASFWATETKDQEPVMYESHFEEEVSH</sequence>
<feature type="transmembrane region" description="Helical" evidence="8">
    <location>
        <begin position="67"/>
        <end position="91"/>
    </location>
</feature>
<feature type="transmembrane region" description="Helical" evidence="8">
    <location>
        <begin position="206"/>
        <end position="227"/>
    </location>
</feature>
<name>S9PXZ8_SCHOY</name>
<dbReference type="InterPro" id="IPR011701">
    <property type="entry name" value="MFS"/>
</dbReference>
<dbReference type="AlphaFoldDB" id="S9PXZ8"/>
<dbReference type="SUPFAM" id="SSF103473">
    <property type="entry name" value="MFS general substrate transporter"/>
    <property type="match status" value="1"/>
</dbReference>
<dbReference type="Gene3D" id="1.20.1250.20">
    <property type="entry name" value="MFS general substrate transporter like domains"/>
    <property type="match status" value="2"/>
</dbReference>
<evidence type="ECO:0000256" key="1">
    <source>
        <dbReference type="ARBA" id="ARBA00004141"/>
    </source>
</evidence>
<dbReference type="HOGENOM" id="CLU_001265_0_0_1"/>
<evidence type="ECO:0000256" key="5">
    <source>
        <dbReference type="ARBA" id="ARBA00023136"/>
    </source>
</evidence>
<feature type="region of interest" description="Disordered" evidence="7">
    <location>
        <begin position="28"/>
        <end position="48"/>
    </location>
</feature>
<gene>
    <name evidence="9" type="ORF">SOCG_00609</name>
</gene>
<dbReference type="GO" id="GO:0015225">
    <property type="term" value="F:biotin transmembrane transporter activity"/>
    <property type="evidence" value="ECO:0007669"/>
    <property type="project" value="EnsemblFungi"/>
</dbReference>
<evidence type="ECO:0000256" key="4">
    <source>
        <dbReference type="ARBA" id="ARBA00022989"/>
    </source>
</evidence>
<feature type="transmembrane region" description="Helical" evidence="8">
    <location>
        <begin position="173"/>
        <end position="194"/>
    </location>
</feature>
<keyword evidence="4 8" id="KW-1133">Transmembrane helix</keyword>
<keyword evidence="5 8" id="KW-0472">Membrane</keyword>
<feature type="transmembrane region" description="Helical" evidence="8">
    <location>
        <begin position="239"/>
        <end position="261"/>
    </location>
</feature>
<evidence type="ECO:0000256" key="3">
    <source>
        <dbReference type="ARBA" id="ARBA00022692"/>
    </source>
</evidence>
<dbReference type="Pfam" id="PF07690">
    <property type="entry name" value="MFS_1"/>
    <property type="match status" value="1"/>
</dbReference>
<feature type="transmembrane region" description="Helical" evidence="8">
    <location>
        <begin position="141"/>
        <end position="161"/>
    </location>
</feature>
<evidence type="ECO:0000256" key="2">
    <source>
        <dbReference type="ARBA" id="ARBA00022448"/>
    </source>
</evidence>
<evidence type="ECO:0000313" key="10">
    <source>
        <dbReference type="Proteomes" id="UP000016088"/>
    </source>
</evidence>